<dbReference type="EMBL" id="JANBVB010001710">
    <property type="protein sequence ID" value="KAJ2889700.1"/>
    <property type="molecule type" value="Genomic_DNA"/>
</dbReference>
<name>A0ACC1LYH4_9FUNG</name>
<protein>
    <submittedName>
        <fullName evidence="1">Uncharacterized protein</fullName>
    </submittedName>
</protein>
<sequence>MIKNGSNGSTPSLDSMKQHQQPWLLHAASRSGIFPLSKLWPWGAVDPRTQNTQEQELLAQGGIAVRGSTLATPSAAAGESPVVAETMDVDIDTHGNYIHTLAIRKDSKQQSTHSLVITHGYFTGVGFFYRNYRELSKVPDWDIYAIDWLGMGRSSRPVYKSRRAEGDDRRVSHAESFFVESLEEWRKRMGIEKMTLCGHSFGGYMNSVYALKYPQHVEKLVLVSPIGVPEAPPDLEEQMKRGHLQRNSDKPEDGETPAKEVAKPSVQRVMLIRTAMNLWDRNYTPQWLIRSAGPFSRRLIDWYIGRFALLTDEQ</sequence>
<reference evidence="1" key="1">
    <citation type="submission" date="2022-07" db="EMBL/GenBank/DDBJ databases">
        <title>Phylogenomic reconstructions and comparative analyses of Kickxellomycotina fungi.</title>
        <authorList>
            <person name="Reynolds N.K."/>
            <person name="Stajich J.E."/>
            <person name="Barry K."/>
            <person name="Grigoriev I.V."/>
            <person name="Crous P."/>
            <person name="Smith M.E."/>
        </authorList>
    </citation>
    <scope>NUCLEOTIDE SEQUENCE</scope>
    <source>
        <strain evidence="1">CBS 190363</strain>
    </source>
</reference>
<accession>A0ACC1LYH4</accession>
<keyword evidence="2" id="KW-1185">Reference proteome</keyword>
<comment type="caution">
    <text evidence="1">The sequence shown here is derived from an EMBL/GenBank/DDBJ whole genome shotgun (WGS) entry which is preliminary data.</text>
</comment>
<gene>
    <name evidence="1" type="ORF">IWW38_004552</name>
</gene>
<organism evidence="1 2">
    <name type="scientific">Coemansia aciculifera</name>
    <dbReference type="NCBI Taxonomy" id="417176"/>
    <lineage>
        <taxon>Eukaryota</taxon>
        <taxon>Fungi</taxon>
        <taxon>Fungi incertae sedis</taxon>
        <taxon>Zoopagomycota</taxon>
        <taxon>Kickxellomycotina</taxon>
        <taxon>Kickxellomycetes</taxon>
        <taxon>Kickxellales</taxon>
        <taxon>Kickxellaceae</taxon>
        <taxon>Coemansia</taxon>
    </lineage>
</organism>
<dbReference type="Proteomes" id="UP001139981">
    <property type="component" value="Unassembled WGS sequence"/>
</dbReference>
<proteinExistence type="predicted"/>
<evidence type="ECO:0000313" key="1">
    <source>
        <dbReference type="EMBL" id="KAJ2889700.1"/>
    </source>
</evidence>
<evidence type="ECO:0000313" key="2">
    <source>
        <dbReference type="Proteomes" id="UP001139981"/>
    </source>
</evidence>
<feature type="non-terminal residue" evidence="1">
    <location>
        <position position="314"/>
    </location>
</feature>